<dbReference type="EMBL" id="CP013979">
    <property type="protein sequence ID" value="ANJ28147.1"/>
    <property type="molecule type" value="Genomic_DNA"/>
</dbReference>
<evidence type="ECO:0000256" key="2">
    <source>
        <dbReference type="ARBA" id="ARBA00022898"/>
    </source>
</evidence>
<organism evidence="4 5">
    <name type="scientific">Agromyces aureus</name>
    <dbReference type="NCBI Taxonomy" id="453304"/>
    <lineage>
        <taxon>Bacteria</taxon>
        <taxon>Bacillati</taxon>
        <taxon>Actinomycetota</taxon>
        <taxon>Actinomycetes</taxon>
        <taxon>Micrococcales</taxon>
        <taxon>Microbacteriaceae</taxon>
        <taxon>Agromyces</taxon>
    </lineage>
</organism>
<dbReference type="InterPro" id="IPR015422">
    <property type="entry name" value="PyrdxlP-dep_Trfase_small"/>
</dbReference>
<dbReference type="InterPro" id="IPR015424">
    <property type="entry name" value="PyrdxlP-dep_Trfase"/>
</dbReference>
<evidence type="ECO:0000313" key="5">
    <source>
        <dbReference type="Proteomes" id="UP000078437"/>
    </source>
</evidence>
<comment type="similarity">
    <text evidence="1">Belongs to the class-III pyridoxal-phosphate-dependent aminotransferase family.</text>
</comment>
<keyword evidence="5" id="KW-1185">Reference proteome</keyword>
<dbReference type="Gene3D" id="3.90.1200.10">
    <property type="match status" value="1"/>
</dbReference>
<evidence type="ECO:0000259" key="3">
    <source>
        <dbReference type="Pfam" id="PF01636"/>
    </source>
</evidence>
<dbReference type="OrthoDB" id="9801834at2"/>
<dbReference type="InterPro" id="IPR015421">
    <property type="entry name" value="PyrdxlP-dep_Trfase_major"/>
</dbReference>
<dbReference type="Gene3D" id="3.40.640.10">
    <property type="entry name" value="Type I PLP-dependent aspartate aminotransferase-like (Major domain)"/>
    <property type="match status" value="1"/>
</dbReference>
<dbReference type="KEGG" id="agy:ATC03_16960"/>
<dbReference type="InterPro" id="IPR005814">
    <property type="entry name" value="Aminotrans_3"/>
</dbReference>
<dbReference type="CDD" id="cd00610">
    <property type="entry name" value="OAT_like"/>
    <property type="match status" value="1"/>
</dbReference>
<name>A0A191WIV5_9MICO</name>
<dbReference type="Pfam" id="PF00202">
    <property type="entry name" value="Aminotran_3"/>
    <property type="match status" value="1"/>
</dbReference>
<reference evidence="4 5" key="1">
    <citation type="journal article" date="2016" name="Int. J. Syst. Evol. Microbiol.">
        <title>Agromyces aureus sp. nov., isolated from the rhizosphere of Salix caprea L. grown in a heavy-metal-contaminated soil.</title>
        <authorList>
            <person name="Corretto E."/>
            <person name="Antonielli L."/>
            <person name="Sessitsch A."/>
            <person name="Compant S."/>
            <person name="Gorfer M."/>
            <person name="Kuffner M."/>
            <person name="Brader G."/>
        </authorList>
    </citation>
    <scope>NUCLEOTIDE SEQUENCE [LARGE SCALE GENOMIC DNA]</scope>
    <source>
        <strain evidence="4 5">AR33</strain>
    </source>
</reference>
<dbReference type="GO" id="GO:0030170">
    <property type="term" value="F:pyridoxal phosphate binding"/>
    <property type="evidence" value="ECO:0007669"/>
    <property type="project" value="InterPro"/>
</dbReference>
<dbReference type="SUPFAM" id="SSF56112">
    <property type="entry name" value="Protein kinase-like (PK-like)"/>
    <property type="match status" value="1"/>
</dbReference>
<gene>
    <name evidence="4" type="ORF">ATC03_16960</name>
</gene>
<dbReference type="NCBIfam" id="NF004800">
    <property type="entry name" value="PRK06149.1"/>
    <property type="match status" value="1"/>
</dbReference>
<evidence type="ECO:0000313" key="4">
    <source>
        <dbReference type="EMBL" id="ANJ28147.1"/>
    </source>
</evidence>
<keyword evidence="4" id="KW-0808">Transferase</keyword>
<dbReference type="AlphaFoldDB" id="A0A191WIV5"/>
<dbReference type="SUPFAM" id="SSF53383">
    <property type="entry name" value="PLP-dependent transferases"/>
    <property type="match status" value="1"/>
</dbReference>
<dbReference type="Proteomes" id="UP000078437">
    <property type="component" value="Chromosome"/>
</dbReference>
<accession>A0A191WIV5</accession>
<dbReference type="GO" id="GO:0008483">
    <property type="term" value="F:transaminase activity"/>
    <property type="evidence" value="ECO:0007669"/>
    <property type="project" value="UniProtKB-KW"/>
</dbReference>
<feature type="domain" description="Aminoglycoside phosphotransferase" evidence="3">
    <location>
        <begin position="74"/>
        <end position="283"/>
    </location>
</feature>
<dbReference type="Pfam" id="PF01636">
    <property type="entry name" value="APH"/>
    <property type="match status" value="1"/>
</dbReference>
<dbReference type="InterPro" id="IPR002575">
    <property type="entry name" value="Aminoglycoside_PTrfase"/>
</dbReference>
<evidence type="ECO:0000256" key="1">
    <source>
        <dbReference type="ARBA" id="ARBA00008954"/>
    </source>
</evidence>
<reference evidence="5" key="2">
    <citation type="submission" date="2016-01" db="EMBL/GenBank/DDBJ databases">
        <title>Complete genome sequence of Agromyces aureus AR33T and comparison with related organisms.</title>
        <authorList>
            <person name="Corretto E."/>
            <person name="Antonielli L."/>
            <person name="Sessitsch A."/>
            <person name="Brader G."/>
        </authorList>
    </citation>
    <scope>NUCLEOTIDE SEQUENCE [LARGE SCALE GENOMIC DNA]</scope>
    <source>
        <strain evidence="5">AR33</strain>
    </source>
</reference>
<dbReference type="PANTHER" id="PTHR45688">
    <property type="match status" value="1"/>
</dbReference>
<dbReference type="Gene3D" id="3.90.1150.10">
    <property type="entry name" value="Aspartate Aminotransferase, domain 1"/>
    <property type="match status" value="1"/>
</dbReference>
<keyword evidence="2" id="KW-0663">Pyridoxal phosphate</keyword>
<keyword evidence="4" id="KW-0032">Aminotransferase</keyword>
<protein>
    <submittedName>
        <fullName evidence="4">4-aminobutyrate aminotransferase</fullName>
    </submittedName>
</protein>
<dbReference type="PANTHER" id="PTHR45688:SF13">
    <property type="entry name" value="ALANINE--GLYOXYLATE AMINOTRANSFERASE 2-LIKE"/>
    <property type="match status" value="1"/>
</dbReference>
<proteinExistence type="inferred from homology"/>
<dbReference type="RefSeq" id="WP_067879692.1">
    <property type="nucleotide sequence ID" value="NZ_CP013979.1"/>
</dbReference>
<dbReference type="STRING" id="453304.ATC03_16960"/>
<dbReference type="InterPro" id="IPR011009">
    <property type="entry name" value="Kinase-like_dom_sf"/>
</dbReference>
<sequence>MDDHHPKPRGFDFFGADDLPAPNLPAAEVAAILREHWGLDVELESLGSQQDQNFLAVRVFTAAGSFSAKSPVGVVKITNPAFTATELAAQDAAASRIAAHAPTLRIATTTTDAAGRPRSIVAETSEGPLGIRLIAFLGGGTLHGNAYLSPQTVSRMGELAAHVSLALAGFEHDGLDRVLQWDPRFADRVVERIAPHHPDAAKRERVTDAAAAAWAELTALAGDLPLQAVHLDLTDDNVVRATGEGAGGGLPDGLIDFGDVTRSWAVAELAITISSVLHHAGAEPASVLPAIRAFHALRPLSPAEVAAIWPLVVVRGAVLVVSGEHQVQLDGGENAYAADGIDREWRIFEQAVSAPTAVMTALIATDLGVELPVHEAAPGTFGVRLLDLDPSAAVRLDVSPESDSVDAGAWLDPDLEERLALAALDAGAPAAWLPRATPRLTEGRIRSAASSATIPTGIDVWFADDRQLEMVESRSADLRLVVEVAPTMAGAGRPDQAAAALPRRTRIRIRVERADGPAVPHLVRPEYAAGWLAQTLDPAPMLGLAASARPNSPEENATLLARRTASFAEVQEHYYEAPPRIERGWREHLVGVDGRVHLDMVNNVTPLGHGHVGVADAVSRQLRRLNTNSRFHYGAVVEYAERLAALSPDPLDTVFLVNSGSEATDLAVRVALAATGRRDVVAILEAYHGWTYASDAVSTSVADNPNALETRPDWVHGVDAPNPFRGVHRGADAARYAPEAAAAIARLAADGRPPAAFIAETFFGNAGGIPLPDGYLAEVYAAVRAAGGLAIADEVQAGFGRLGHWFWGFEQQGVVPDVIAVAKAAGNGYPLGAVITTREIAARFRSQGYFFSSTGGSPASSVAGLAVLDAFRDEGLQRNALEVGTRLKHRLEELATRHPLIGAVHGLGLYLGVEFVRDRATLEPATAETAAICDRLRELGVIMQPTGDHQNVLKTKPPLCLDDDSADFFVAMLDRVLTEGW</sequence>